<gene>
    <name evidence="3" type="ORF">Zmor_012492</name>
</gene>
<organism evidence="3 4">
    <name type="scientific">Zophobas morio</name>
    <dbReference type="NCBI Taxonomy" id="2755281"/>
    <lineage>
        <taxon>Eukaryota</taxon>
        <taxon>Metazoa</taxon>
        <taxon>Ecdysozoa</taxon>
        <taxon>Arthropoda</taxon>
        <taxon>Hexapoda</taxon>
        <taxon>Insecta</taxon>
        <taxon>Pterygota</taxon>
        <taxon>Neoptera</taxon>
        <taxon>Endopterygota</taxon>
        <taxon>Coleoptera</taxon>
        <taxon>Polyphaga</taxon>
        <taxon>Cucujiformia</taxon>
        <taxon>Tenebrionidae</taxon>
        <taxon>Zophobas</taxon>
    </lineage>
</organism>
<keyword evidence="4" id="KW-1185">Reference proteome</keyword>
<dbReference type="Proteomes" id="UP001168821">
    <property type="component" value="Unassembled WGS sequence"/>
</dbReference>
<keyword evidence="1" id="KW-0175">Coiled coil</keyword>
<name>A0AA38ICH3_9CUCU</name>
<feature type="compositionally biased region" description="Polar residues" evidence="2">
    <location>
        <begin position="21"/>
        <end position="40"/>
    </location>
</feature>
<comment type="caution">
    <text evidence="3">The sequence shown here is derived from an EMBL/GenBank/DDBJ whole genome shotgun (WGS) entry which is preliminary data.</text>
</comment>
<sequence length="1288" mass="150731">MAEDDVIIFLKQKTKYGPLRHSTQNINRSTDRVSNLPSKGTSRDYPCPAFATSGRCDEQDALRVMEQFKDFYEGKLNEIDVQGGGDCLELKLKIQKRWIDDLTEQTQMMARIVKELEDEATSRVRMLEDKLRQTSKSAYEVMKRYQNYSISHNLDEPFQKVFYLENDLKNLLEFLRRVRDDKKWSIDGLRFYDVTYKDLFGKGNSCDCEEKDVDPLTNGLSLKTKDAPPIEDTRKPENADDDNKTHEELIQMLNKKTDEYDELRRSMLDMRNALTEEVACKHDMISALKKDIQQLEERCVQADKQTAFKDDIIKELRKEIKHLKQQNKEKETNLEQQLEEAKTTIKRMKPNKEVVSTSTEMEDEQLVIKKSKLMQNKDDIIQIQNDTLNVIDLELQAARKREKDAEDEIGRKQNEIEELKCRCLNLEKSLASAQGRADNLQKAVDLYINSINVLEASEEKAKIEIEQQKMTITNLQEALVIVKQELDELRQNNQQEVEHYQYLCNVFYVNLIDLEEQNKIAEHERSQITDLYKKLQDCSLELEIDHFNVLQDLAILETQLYKYQAESKAHEDEKLAAREESKKLHKQIRYYEHVVDCFKHEMTVMSEQLINLQEILKLSNQSCREENGQLYAAIHELQKLSEKLQAELVDTEKKVLIENQKNQLKDAKIGELQLIIGQKNVDLNIHDEAINEMKMRLEKALMENQELQNTVAALNTNVTQLQCWNGDIECTRKSSRSRGVSCRRSHSECRDECQKTSKRVDYLERQDTSKMIQKEIDRVKEKNREKIRSLKRQNEDLKEKLATSELTNQRFAEQLTSLREQMSQLTQRECSREQELVQSKQTIIELRQTMIELNESLAESELHHMALAEEYHKNKTNENRQQEDIYLSCRCEIALYKKLADNFKEALLDTKKKLSEMEVRNKSLKEELKNKDAKITEIVKRSGRKEQESCECIELMKEELKEAREEEKRLSILTEQLQNELTASHEEEKRLSKFIEDLKQQVQKKIEEKKDVERVIINCCDCNDMGATQEEINCLKVEIKSMLQNQLALNTENDKLLKQLGCLQTNVLSLEDQNHHLKQKFQKLQDDCQKLKEKNMILLQERDSYVQTIKNLEFELAEAKNNRDDLCAESRHVVNNVKAWLQEQRRINQKVMQRTRCYCDTIAKLKEENENLMTGRPLITPTSCKPKYERLIAACVPAEYQTCQNPCCLGFSLGSEGIGSVDISPPNSPASCICSVEDWYSPNYKDDDETDDNEHFIDTVEAITHEIKNSNKKWKNKCQECVVSRDNK</sequence>
<evidence type="ECO:0000313" key="4">
    <source>
        <dbReference type="Proteomes" id="UP001168821"/>
    </source>
</evidence>
<protein>
    <submittedName>
        <fullName evidence="3">Uncharacterized protein</fullName>
    </submittedName>
</protein>
<evidence type="ECO:0000256" key="2">
    <source>
        <dbReference type="SAM" id="MobiDB-lite"/>
    </source>
</evidence>
<feature type="region of interest" description="Disordered" evidence="2">
    <location>
        <begin position="21"/>
        <end position="41"/>
    </location>
</feature>
<feature type="coiled-coil region" evidence="1">
    <location>
        <begin position="1053"/>
        <end position="1129"/>
    </location>
</feature>
<accession>A0AA38ICH3</accession>
<feature type="region of interest" description="Disordered" evidence="2">
    <location>
        <begin position="217"/>
        <end position="243"/>
    </location>
</feature>
<feature type="coiled-coil region" evidence="1">
    <location>
        <begin position="246"/>
        <end position="347"/>
    </location>
</feature>
<dbReference type="EMBL" id="JALNTZ010000004">
    <property type="protein sequence ID" value="KAJ3653230.1"/>
    <property type="molecule type" value="Genomic_DNA"/>
</dbReference>
<proteinExistence type="predicted"/>
<feature type="compositionally biased region" description="Basic and acidic residues" evidence="2">
    <location>
        <begin position="223"/>
        <end position="243"/>
    </location>
</feature>
<feature type="coiled-coil region" evidence="1">
    <location>
        <begin position="776"/>
        <end position="828"/>
    </location>
</feature>
<evidence type="ECO:0000256" key="1">
    <source>
        <dbReference type="SAM" id="Coils"/>
    </source>
</evidence>
<feature type="coiled-coil region" evidence="1">
    <location>
        <begin position="900"/>
        <end position="1015"/>
    </location>
</feature>
<feature type="coiled-coil region" evidence="1">
    <location>
        <begin position="388"/>
        <end position="573"/>
    </location>
</feature>
<feature type="coiled-coil region" evidence="1">
    <location>
        <begin position="690"/>
        <end position="717"/>
    </location>
</feature>
<reference evidence="3" key="1">
    <citation type="journal article" date="2023" name="G3 (Bethesda)">
        <title>Whole genome assemblies of Zophobas morio and Tenebrio molitor.</title>
        <authorList>
            <person name="Kaur S."/>
            <person name="Stinson S.A."/>
            <person name="diCenzo G.C."/>
        </authorList>
    </citation>
    <scope>NUCLEOTIDE SEQUENCE</scope>
    <source>
        <strain evidence="3">QUZm001</strain>
    </source>
</reference>
<evidence type="ECO:0000313" key="3">
    <source>
        <dbReference type="EMBL" id="KAJ3653230.1"/>
    </source>
</evidence>
<dbReference type="Gene3D" id="1.10.287.1490">
    <property type="match status" value="1"/>
</dbReference>